<comment type="caution">
    <text evidence="2">The sequence shown here is derived from an EMBL/GenBank/DDBJ whole genome shotgun (WGS) entry which is preliminary data.</text>
</comment>
<dbReference type="EMBL" id="VSRR010005157">
    <property type="protein sequence ID" value="MPC41704.1"/>
    <property type="molecule type" value="Genomic_DNA"/>
</dbReference>
<name>A0A5B7FB43_PORTR</name>
<evidence type="ECO:0000313" key="3">
    <source>
        <dbReference type="Proteomes" id="UP000324222"/>
    </source>
</evidence>
<gene>
    <name evidence="2" type="ORF">E2C01_035305</name>
</gene>
<sequence>MPNILEFFFTSNPSAYAVTLSSPLGSSDQNLLPVFFPISPIPPQDPPKRRCLWRFASDSGGFWGGTQVWRCSVPYGLGIQDLHSSYSTGNNSFPQRTPGWTRLEE</sequence>
<proteinExistence type="predicted"/>
<evidence type="ECO:0000256" key="1">
    <source>
        <dbReference type="SAM" id="MobiDB-lite"/>
    </source>
</evidence>
<keyword evidence="3" id="KW-1185">Reference proteome</keyword>
<evidence type="ECO:0000313" key="2">
    <source>
        <dbReference type="EMBL" id="MPC41704.1"/>
    </source>
</evidence>
<protein>
    <submittedName>
        <fullName evidence="2">Uncharacterized protein</fullName>
    </submittedName>
</protein>
<feature type="region of interest" description="Disordered" evidence="1">
    <location>
        <begin position="86"/>
        <end position="105"/>
    </location>
</feature>
<dbReference type="Proteomes" id="UP000324222">
    <property type="component" value="Unassembled WGS sequence"/>
</dbReference>
<reference evidence="2 3" key="1">
    <citation type="submission" date="2019-05" db="EMBL/GenBank/DDBJ databases">
        <title>Another draft genome of Portunus trituberculatus and its Hox gene families provides insights of decapod evolution.</title>
        <authorList>
            <person name="Jeong J.-H."/>
            <person name="Song I."/>
            <person name="Kim S."/>
            <person name="Choi T."/>
            <person name="Kim D."/>
            <person name="Ryu S."/>
            <person name="Kim W."/>
        </authorList>
    </citation>
    <scope>NUCLEOTIDE SEQUENCE [LARGE SCALE GENOMIC DNA]</scope>
    <source>
        <tissue evidence="2">Muscle</tissue>
    </source>
</reference>
<feature type="compositionally biased region" description="Polar residues" evidence="1">
    <location>
        <begin position="86"/>
        <end position="95"/>
    </location>
</feature>
<organism evidence="2 3">
    <name type="scientific">Portunus trituberculatus</name>
    <name type="common">Swimming crab</name>
    <name type="synonym">Neptunus trituberculatus</name>
    <dbReference type="NCBI Taxonomy" id="210409"/>
    <lineage>
        <taxon>Eukaryota</taxon>
        <taxon>Metazoa</taxon>
        <taxon>Ecdysozoa</taxon>
        <taxon>Arthropoda</taxon>
        <taxon>Crustacea</taxon>
        <taxon>Multicrustacea</taxon>
        <taxon>Malacostraca</taxon>
        <taxon>Eumalacostraca</taxon>
        <taxon>Eucarida</taxon>
        <taxon>Decapoda</taxon>
        <taxon>Pleocyemata</taxon>
        <taxon>Brachyura</taxon>
        <taxon>Eubrachyura</taxon>
        <taxon>Portunoidea</taxon>
        <taxon>Portunidae</taxon>
        <taxon>Portuninae</taxon>
        <taxon>Portunus</taxon>
    </lineage>
</organism>
<accession>A0A5B7FB43</accession>
<dbReference type="AlphaFoldDB" id="A0A5B7FB43"/>